<organism evidence="10 11">
    <name type="scientific">Nocardioides vastitatis</name>
    <dbReference type="NCBI Taxonomy" id="2568655"/>
    <lineage>
        <taxon>Bacteria</taxon>
        <taxon>Bacillati</taxon>
        <taxon>Actinomycetota</taxon>
        <taxon>Actinomycetes</taxon>
        <taxon>Propionibacteriales</taxon>
        <taxon>Nocardioidaceae</taxon>
        <taxon>Nocardioides</taxon>
    </lineage>
</organism>
<dbReference type="PANTHER" id="PTHR47354:SF1">
    <property type="entry name" value="CARNITINE MONOOXYGENASE REDUCTASE SUBUNIT"/>
    <property type="match status" value="1"/>
</dbReference>
<name>A0ABW0ZPP6_9ACTN</name>
<dbReference type="InterPro" id="IPR017927">
    <property type="entry name" value="FAD-bd_FR_type"/>
</dbReference>
<keyword evidence="4" id="KW-0479">Metal-binding</keyword>
<dbReference type="InterPro" id="IPR006058">
    <property type="entry name" value="2Fe2S_fd_BS"/>
</dbReference>
<dbReference type="Gene3D" id="3.10.20.30">
    <property type="match status" value="1"/>
</dbReference>
<evidence type="ECO:0000256" key="4">
    <source>
        <dbReference type="ARBA" id="ARBA00022723"/>
    </source>
</evidence>
<evidence type="ECO:0000256" key="7">
    <source>
        <dbReference type="ARBA" id="ARBA00023014"/>
    </source>
</evidence>
<dbReference type="Pfam" id="PF00111">
    <property type="entry name" value="Fer2"/>
    <property type="match status" value="1"/>
</dbReference>
<dbReference type="InterPro" id="IPR008333">
    <property type="entry name" value="Cbr1-like_FAD-bd_dom"/>
</dbReference>
<dbReference type="PROSITE" id="PS51085">
    <property type="entry name" value="2FE2S_FER_2"/>
    <property type="match status" value="1"/>
</dbReference>
<accession>A0ABW0ZPP6</accession>
<gene>
    <name evidence="10" type="ORF">ACFPQB_16150</name>
</gene>
<keyword evidence="3" id="KW-0001">2Fe-2S</keyword>
<dbReference type="InterPro" id="IPR017938">
    <property type="entry name" value="Riboflavin_synthase-like_b-brl"/>
</dbReference>
<dbReference type="PROSITE" id="PS00197">
    <property type="entry name" value="2FE2S_FER_1"/>
    <property type="match status" value="1"/>
</dbReference>
<dbReference type="SUPFAM" id="SSF54292">
    <property type="entry name" value="2Fe-2S ferredoxin-like"/>
    <property type="match status" value="1"/>
</dbReference>
<dbReference type="InterPro" id="IPR050415">
    <property type="entry name" value="MRET"/>
</dbReference>
<evidence type="ECO:0000256" key="6">
    <source>
        <dbReference type="ARBA" id="ARBA00023004"/>
    </source>
</evidence>
<keyword evidence="7" id="KW-0411">Iron-sulfur</keyword>
<evidence type="ECO:0000256" key="3">
    <source>
        <dbReference type="ARBA" id="ARBA00022714"/>
    </source>
</evidence>
<dbReference type="RefSeq" id="WP_136432261.1">
    <property type="nucleotide sequence ID" value="NZ_JBHSNS010000008.1"/>
</dbReference>
<proteinExistence type="predicted"/>
<comment type="cofactor">
    <cofactor evidence="1">
        <name>FAD</name>
        <dbReference type="ChEBI" id="CHEBI:57692"/>
    </cofactor>
</comment>
<dbReference type="InterPro" id="IPR001041">
    <property type="entry name" value="2Fe-2S_ferredoxin-type"/>
</dbReference>
<dbReference type="CDD" id="cd00207">
    <property type="entry name" value="fer2"/>
    <property type="match status" value="1"/>
</dbReference>
<reference evidence="11" key="1">
    <citation type="journal article" date="2019" name="Int. J. Syst. Evol. Microbiol.">
        <title>The Global Catalogue of Microorganisms (GCM) 10K type strain sequencing project: providing services to taxonomists for standard genome sequencing and annotation.</title>
        <authorList>
            <consortium name="The Broad Institute Genomics Platform"/>
            <consortium name="The Broad Institute Genome Sequencing Center for Infectious Disease"/>
            <person name="Wu L."/>
            <person name="Ma J."/>
        </authorList>
    </citation>
    <scope>NUCLEOTIDE SEQUENCE [LARGE SCALE GENOMIC DNA]</scope>
    <source>
        <strain evidence="11">YIM 94188</strain>
    </source>
</reference>
<keyword evidence="6" id="KW-0408">Iron</keyword>
<evidence type="ECO:0000259" key="8">
    <source>
        <dbReference type="PROSITE" id="PS51085"/>
    </source>
</evidence>
<dbReference type="PRINTS" id="PR00409">
    <property type="entry name" value="PHDIOXRDTASE"/>
</dbReference>
<dbReference type="InterPro" id="IPR012675">
    <property type="entry name" value="Beta-grasp_dom_sf"/>
</dbReference>
<dbReference type="Pfam" id="PF00970">
    <property type="entry name" value="FAD_binding_6"/>
    <property type="match status" value="1"/>
</dbReference>
<keyword evidence="11" id="KW-1185">Reference proteome</keyword>
<dbReference type="Gene3D" id="2.40.30.10">
    <property type="entry name" value="Translation factors"/>
    <property type="match status" value="1"/>
</dbReference>
<dbReference type="InterPro" id="IPR036010">
    <property type="entry name" value="2Fe-2S_ferredoxin-like_sf"/>
</dbReference>
<dbReference type="Gene3D" id="3.40.50.80">
    <property type="entry name" value="Nucleotide-binding domain of ferredoxin-NADP reductase (FNR) module"/>
    <property type="match status" value="1"/>
</dbReference>
<comment type="caution">
    <text evidence="10">The sequence shown here is derived from an EMBL/GenBank/DDBJ whole genome shotgun (WGS) entry which is preliminary data.</text>
</comment>
<dbReference type="EMBL" id="JBHSNS010000008">
    <property type="protein sequence ID" value="MFC5730455.1"/>
    <property type="molecule type" value="Genomic_DNA"/>
</dbReference>
<evidence type="ECO:0000313" key="11">
    <source>
        <dbReference type="Proteomes" id="UP001596072"/>
    </source>
</evidence>
<dbReference type="PANTHER" id="PTHR47354">
    <property type="entry name" value="NADH OXIDOREDUCTASE HCR"/>
    <property type="match status" value="1"/>
</dbReference>
<protein>
    <submittedName>
        <fullName evidence="10">PDR/VanB family oxidoreductase</fullName>
    </submittedName>
</protein>
<dbReference type="InterPro" id="IPR039261">
    <property type="entry name" value="FNR_nucleotide-bd"/>
</dbReference>
<dbReference type="CDD" id="cd06185">
    <property type="entry name" value="PDR_like"/>
    <property type="match status" value="1"/>
</dbReference>
<evidence type="ECO:0000256" key="2">
    <source>
        <dbReference type="ARBA" id="ARBA00022630"/>
    </source>
</evidence>
<evidence type="ECO:0000313" key="10">
    <source>
        <dbReference type="EMBL" id="MFC5730455.1"/>
    </source>
</evidence>
<feature type="domain" description="2Fe-2S ferredoxin-type" evidence="8">
    <location>
        <begin position="279"/>
        <end position="361"/>
    </location>
</feature>
<evidence type="ECO:0000259" key="9">
    <source>
        <dbReference type="PROSITE" id="PS51384"/>
    </source>
</evidence>
<dbReference type="SUPFAM" id="SSF63380">
    <property type="entry name" value="Riboflavin synthase domain-like"/>
    <property type="match status" value="1"/>
</dbReference>
<evidence type="ECO:0000256" key="5">
    <source>
        <dbReference type="ARBA" id="ARBA00023002"/>
    </source>
</evidence>
<keyword evidence="2" id="KW-0285">Flavoprotein</keyword>
<keyword evidence="5" id="KW-0560">Oxidoreductase</keyword>
<dbReference type="PROSITE" id="PS51384">
    <property type="entry name" value="FAD_FR"/>
    <property type="match status" value="1"/>
</dbReference>
<sequence length="361" mass="38900">MTSSTDRTSDRTSDPATDLLIAAYRGYLRVFAQGRLANHLSPAAPVRRAGFDIDVTVVDRTLVAEDVVSITLARPDGTALPAWTPGAHLDVFLPSGLQRQYSLCGDPADRSSYRIAVRRVAGGSGSHEVHDQLEVGDPLTVRGPRNAFLLVPERSYLFVAAGIGITPILPMVTRAEASGAAWRLVYLGRSRATMPFLDDLELYGDRVVVRTDDEHGVPSAEGVLALGRTGEAPLPPAVYLCGPPPLIDAARTLVRPLAPHSRLFSERFSAPPVRGGEPFSVTLARSGRLVQVAEDESLLTVLRREVPGVAYSCQQGFCGTCKVRVLSGEIDHRDKLLLPAEREELLLACSSRGRGPLVLDL</sequence>
<evidence type="ECO:0000256" key="1">
    <source>
        <dbReference type="ARBA" id="ARBA00001974"/>
    </source>
</evidence>
<feature type="domain" description="FAD-binding FR-type" evidence="9">
    <location>
        <begin position="50"/>
        <end position="151"/>
    </location>
</feature>
<dbReference type="Proteomes" id="UP001596072">
    <property type="component" value="Unassembled WGS sequence"/>
</dbReference>
<dbReference type="SUPFAM" id="SSF52343">
    <property type="entry name" value="Ferredoxin reductase-like, C-terminal NADP-linked domain"/>
    <property type="match status" value="1"/>
</dbReference>